<comment type="caution">
    <text evidence="1">The sequence shown here is derived from an EMBL/GenBank/DDBJ whole genome shotgun (WGS) entry which is preliminary data.</text>
</comment>
<dbReference type="EMBL" id="BARV01022508">
    <property type="protein sequence ID" value="GAI20875.1"/>
    <property type="molecule type" value="Genomic_DNA"/>
</dbReference>
<sequence length="196" mass="23115">MAPDKRANIIHKNNLSGYIGNWLTMMNHLKKTQPPIRIPRVVVSYNDNSYDLSLMLSYLDNNLMILEETPITPDKFDYLAYAQARSFLKVSYMFLRILLDNVSGIIKYFYDYNEPKVGVPKHFDDLLKKVDNHKLPEDLIGLLQQSKEWFYQMRKRRDDLEHRYESLLISFRQGEGGKTILGHFSTMGHTSREYED</sequence>
<evidence type="ECO:0000313" key="1">
    <source>
        <dbReference type="EMBL" id="GAI20875.1"/>
    </source>
</evidence>
<evidence type="ECO:0008006" key="2">
    <source>
        <dbReference type="Google" id="ProtNLM"/>
    </source>
</evidence>
<dbReference type="AlphaFoldDB" id="X1N1W7"/>
<proteinExistence type="predicted"/>
<accession>X1N1W7</accession>
<gene>
    <name evidence="1" type="ORF">S06H3_37100</name>
</gene>
<organism evidence="1">
    <name type="scientific">marine sediment metagenome</name>
    <dbReference type="NCBI Taxonomy" id="412755"/>
    <lineage>
        <taxon>unclassified sequences</taxon>
        <taxon>metagenomes</taxon>
        <taxon>ecological metagenomes</taxon>
    </lineage>
</organism>
<protein>
    <recommendedName>
        <fullName evidence="2">Cthe-2314-like HEPN domain-containing protein</fullName>
    </recommendedName>
</protein>
<feature type="non-terminal residue" evidence="1">
    <location>
        <position position="196"/>
    </location>
</feature>
<reference evidence="1" key="1">
    <citation type="journal article" date="2014" name="Front. Microbiol.">
        <title>High frequency of phylogenetically diverse reductive dehalogenase-homologous genes in deep subseafloor sedimentary metagenomes.</title>
        <authorList>
            <person name="Kawai M."/>
            <person name="Futagami T."/>
            <person name="Toyoda A."/>
            <person name="Takaki Y."/>
            <person name="Nishi S."/>
            <person name="Hori S."/>
            <person name="Arai W."/>
            <person name="Tsubouchi T."/>
            <person name="Morono Y."/>
            <person name="Uchiyama I."/>
            <person name="Ito T."/>
            <person name="Fujiyama A."/>
            <person name="Inagaki F."/>
            <person name="Takami H."/>
        </authorList>
    </citation>
    <scope>NUCLEOTIDE SEQUENCE</scope>
    <source>
        <strain evidence="1">Expedition CK06-06</strain>
    </source>
</reference>
<name>X1N1W7_9ZZZZ</name>